<evidence type="ECO:0000313" key="7">
    <source>
        <dbReference type="EMBL" id="MDE1464853.1"/>
    </source>
</evidence>
<dbReference type="InterPro" id="IPR006823">
    <property type="entry name" value="Ceramidase_alk"/>
</dbReference>
<reference evidence="7 8" key="1">
    <citation type="submission" date="2022-11" db="EMBL/GenBank/DDBJ databases">
        <title>Spartinivicinus poritis sp. nov., isolated from scleractinian coral Porites lutea.</title>
        <authorList>
            <person name="Zhang G."/>
            <person name="Cai L."/>
            <person name="Wei Q."/>
        </authorList>
    </citation>
    <scope>NUCLEOTIDE SEQUENCE [LARGE SCALE GENOMIC DNA]</scope>
    <source>
        <strain evidence="7 8">A2-2</strain>
    </source>
</reference>
<evidence type="ECO:0000256" key="2">
    <source>
        <dbReference type="ARBA" id="ARBA00022801"/>
    </source>
</evidence>
<comment type="similarity">
    <text evidence="1 3">Belongs to the neutral ceramidase family.</text>
</comment>
<evidence type="ECO:0000313" key="8">
    <source>
        <dbReference type="Proteomes" id="UP001528823"/>
    </source>
</evidence>
<comment type="catalytic activity">
    <reaction evidence="3">
        <text>an N-acylsphing-4-enine + H2O = sphing-4-enine + a fatty acid</text>
        <dbReference type="Rhea" id="RHEA:20856"/>
        <dbReference type="ChEBI" id="CHEBI:15377"/>
        <dbReference type="ChEBI" id="CHEBI:28868"/>
        <dbReference type="ChEBI" id="CHEBI:52639"/>
        <dbReference type="ChEBI" id="CHEBI:57756"/>
        <dbReference type="EC" id="3.5.1.23"/>
    </reaction>
</comment>
<feature type="domain" description="Neutral/alkaline non-lysosomal ceramidase C-terminal" evidence="6">
    <location>
        <begin position="502"/>
        <end position="668"/>
    </location>
</feature>
<dbReference type="PANTHER" id="PTHR12670">
    <property type="entry name" value="CERAMIDASE"/>
    <property type="match status" value="1"/>
</dbReference>
<keyword evidence="2 3" id="KW-0378">Hydrolase</keyword>
<feature type="domain" description="Neutral/alkaline non-lysosomal ceramidase N-terminal" evidence="5">
    <location>
        <begin position="27"/>
        <end position="499"/>
    </location>
</feature>
<dbReference type="EMBL" id="JAPMOU010000044">
    <property type="protein sequence ID" value="MDE1464853.1"/>
    <property type="molecule type" value="Genomic_DNA"/>
</dbReference>
<evidence type="ECO:0000259" key="5">
    <source>
        <dbReference type="Pfam" id="PF04734"/>
    </source>
</evidence>
<proteinExistence type="inferred from homology"/>
<dbReference type="Proteomes" id="UP001528823">
    <property type="component" value="Unassembled WGS sequence"/>
</dbReference>
<evidence type="ECO:0000256" key="4">
    <source>
        <dbReference type="SAM" id="Phobius"/>
    </source>
</evidence>
<protein>
    <recommendedName>
        <fullName evidence="3">Neutral ceramidase</fullName>
        <ecNumber evidence="3">3.5.1.23</ecNumber>
    </recommendedName>
</protein>
<name>A0ABT5UEN8_9GAMM</name>
<keyword evidence="8" id="KW-1185">Reference proteome</keyword>
<keyword evidence="4" id="KW-1133">Transmembrane helix</keyword>
<evidence type="ECO:0000259" key="6">
    <source>
        <dbReference type="Pfam" id="PF17048"/>
    </source>
</evidence>
<dbReference type="InterPro" id="IPR031331">
    <property type="entry name" value="NEUT/ALK_ceramidase_C"/>
</dbReference>
<feature type="transmembrane region" description="Helical" evidence="4">
    <location>
        <begin position="7"/>
        <end position="24"/>
    </location>
</feature>
<keyword evidence="4" id="KW-0812">Transmembrane</keyword>
<keyword evidence="3" id="KW-0746">Sphingolipid metabolism</keyword>
<dbReference type="Pfam" id="PF17048">
    <property type="entry name" value="Ceramidse_alk_C"/>
    <property type="match status" value="1"/>
</dbReference>
<dbReference type="PANTHER" id="PTHR12670:SF1">
    <property type="entry name" value="NEUTRAL CERAMIDASE"/>
    <property type="match status" value="1"/>
</dbReference>
<dbReference type="Gene3D" id="2.60.40.2300">
    <property type="entry name" value="Neutral/alkaline non-lysosomal ceramidase, C-terminal domain"/>
    <property type="match status" value="1"/>
</dbReference>
<keyword evidence="4" id="KW-0472">Membrane</keyword>
<dbReference type="EC" id="3.5.1.23" evidence="3"/>
<organism evidence="7 8">
    <name type="scientific">Spartinivicinus poritis</name>
    <dbReference type="NCBI Taxonomy" id="2994640"/>
    <lineage>
        <taxon>Bacteria</taxon>
        <taxon>Pseudomonadati</taxon>
        <taxon>Pseudomonadota</taxon>
        <taxon>Gammaproteobacteria</taxon>
        <taxon>Oceanospirillales</taxon>
        <taxon>Zooshikellaceae</taxon>
        <taxon>Spartinivicinus</taxon>
    </lineage>
</organism>
<dbReference type="InterPro" id="IPR031329">
    <property type="entry name" value="NEUT/ALK_ceramidase_N"/>
</dbReference>
<keyword evidence="3" id="KW-0443">Lipid metabolism</keyword>
<accession>A0ABT5UEN8</accession>
<dbReference type="Pfam" id="PF04734">
    <property type="entry name" value="Ceramidase_alk"/>
    <property type="match status" value="1"/>
</dbReference>
<gene>
    <name evidence="7" type="ORF">ORQ98_23095</name>
</gene>
<sequence length="675" mass="74893">MKLLIQIYIALNVIFISSFGWGYTNNYLIGQAKRDITGSAAEVVMLGYAKSDQVAAGIHQRLWARAFVVADRLDQQRVALVTIDAGMVFQGVTQAVVQQLQQKLGGRYSDRNLLITATHTHSGPGGFSHYALYNISSKGFIKENFQVVVNGIVDAIIAADRNLKPGYILLNKGELTGANKNRSLAAYLNNADAEYYPAEDRHMTVIKFVQQGKPIGLLSWFPTHAVSMPNTNKLISGDNKGYAAYLFEQKIRQQTGGVDFVAAFAQSNAADMSPNLALDGTGPTKDSFANTQIIGERQFKKAWSLYQSASTQLTGPIGFRHRYVNMANQQVLPEFTDGEIRRTCTAALGYAFAAGTEDGRGPFSFQEGALKENPFWKAVTWMLTQPSAALKHCQAPKPILLAQGNFKPFPWSPEILPVSLLQIGQLGLLGLPAEVTVMAGRRLKTTVAVQASALFSHLVVAGYANAYAGYLTTREEYNKQHYEGGSTHFGPWTLAAYRQIFAGLARSLAGGIPIARDMEPSPRDLSAHQLTFQTGVVYDQPPLFKHIGDQVMDVHPSYQSGDTVQVSFWAGHPKNNMKTGSSYLFVEQLVTIEGKQAWQPIYTDNDWNTRYHWQRKDPLWGTSVVTISWQIPVDQQPGHYRIRHEGTYKKNWTYQLKNYQGVSSMFEVVGRGRNK</sequence>
<evidence type="ECO:0000256" key="3">
    <source>
        <dbReference type="RuleBase" id="RU366019"/>
    </source>
</evidence>
<dbReference type="InterPro" id="IPR038445">
    <property type="entry name" value="NCDase_C_sf"/>
</dbReference>
<dbReference type="RefSeq" id="WP_274691161.1">
    <property type="nucleotide sequence ID" value="NZ_JAPMOU010000044.1"/>
</dbReference>
<comment type="caution">
    <text evidence="7">The sequence shown here is derived from an EMBL/GenBank/DDBJ whole genome shotgun (WGS) entry which is preliminary data.</text>
</comment>
<evidence type="ECO:0000256" key="1">
    <source>
        <dbReference type="ARBA" id="ARBA00009835"/>
    </source>
</evidence>